<dbReference type="PANTHER" id="PTHR37422">
    <property type="entry name" value="TEICHURONIC ACID BIOSYNTHESIS PROTEIN TUAE"/>
    <property type="match status" value="1"/>
</dbReference>
<feature type="transmembrane region" description="Helical" evidence="5">
    <location>
        <begin position="137"/>
        <end position="159"/>
    </location>
</feature>
<feature type="transmembrane region" description="Helical" evidence="5">
    <location>
        <begin position="254"/>
        <end position="280"/>
    </location>
</feature>
<evidence type="ECO:0000313" key="8">
    <source>
        <dbReference type="Proteomes" id="UP000315082"/>
    </source>
</evidence>
<keyword evidence="4 5" id="KW-0472">Membrane</keyword>
<feature type="transmembrane region" description="Helical" evidence="5">
    <location>
        <begin position="21"/>
        <end position="42"/>
    </location>
</feature>
<proteinExistence type="predicted"/>
<dbReference type="GO" id="GO:0016020">
    <property type="term" value="C:membrane"/>
    <property type="evidence" value="ECO:0007669"/>
    <property type="project" value="UniProtKB-SubCell"/>
</dbReference>
<dbReference type="InterPro" id="IPR051533">
    <property type="entry name" value="WaaL-like"/>
</dbReference>
<name>A0A518JPD5_9BACT</name>
<evidence type="ECO:0000256" key="2">
    <source>
        <dbReference type="ARBA" id="ARBA00022692"/>
    </source>
</evidence>
<evidence type="ECO:0000313" key="7">
    <source>
        <dbReference type="EMBL" id="QDV67393.1"/>
    </source>
</evidence>
<feature type="transmembrane region" description="Helical" evidence="5">
    <location>
        <begin position="83"/>
        <end position="106"/>
    </location>
</feature>
<dbReference type="OrthoDB" id="234872at2"/>
<keyword evidence="8" id="KW-1185">Reference proteome</keyword>
<organism evidence="7 8">
    <name type="scientific">Rosistilla carotiformis</name>
    <dbReference type="NCBI Taxonomy" id="2528017"/>
    <lineage>
        <taxon>Bacteria</taxon>
        <taxon>Pseudomonadati</taxon>
        <taxon>Planctomycetota</taxon>
        <taxon>Planctomycetia</taxon>
        <taxon>Pirellulales</taxon>
        <taxon>Pirellulaceae</taxon>
        <taxon>Rosistilla</taxon>
    </lineage>
</organism>
<dbReference type="InterPro" id="IPR007016">
    <property type="entry name" value="O-antigen_ligase-rel_domated"/>
</dbReference>
<keyword evidence="3 5" id="KW-1133">Transmembrane helix</keyword>
<dbReference type="PANTHER" id="PTHR37422:SF13">
    <property type="entry name" value="LIPOPOLYSACCHARIDE BIOSYNTHESIS PROTEIN PA4999-RELATED"/>
    <property type="match status" value="1"/>
</dbReference>
<feature type="transmembrane region" description="Helical" evidence="5">
    <location>
        <begin position="377"/>
        <end position="410"/>
    </location>
</feature>
<dbReference type="RefSeq" id="WP_145091494.1">
    <property type="nucleotide sequence ID" value="NZ_CP036348.1"/>
</dbReference>
<evidence type="ECO:0000256" key="1">
    <source>
        <dbReference type="ARBA" id="ARBA00004141"/>
    </source>
</evidence>
<feature type="transmembrane region" description="Helical" evidence="5">
    <location>
        <begin position="112"/>
        <end position="132"/>
    </location>
</feature>
<accession>A0A518JPD5</accession>
<dbReference type="KEGG" id="rcf:Poly24_10880"/>
<evidence type="ECO:0000259" key="6">
    <source>
        <dbReference type="Pfam" id="PF04932"/>
    </source>
</evidence>
<feature type="transmembrane region" description="Helical" evidence="5">
    <location>
        <begin position="216"/>
        <end position="242"/>
    </location>
</feature>
<feature type="transmembrane region" description="Helical" evidence="5">
    <location>
        <begin position="54"/>
        <end position="76"/>
    </location>
</feature>
<dbReference type="Pfam" id="PF04932">
    <property type="entry name" value="Wzy_C"/>
    <property type="match status" value="1"/>
</dbReference>
<dbReference type="AlphaFoldDB" id="A0A518JPD5"/>
<keyword evidence="2 5" id="KW-0812">Transmembrane</keyword>
<reference evidence="7 8" key="1">
    <citation type="submission" date="2019-02" db="EMBL/GenBank/DDBJ databases">
        <title>Deep-cultivation of Planctomycetes and their phenomic and genomic characterization uncovers novel biology.</title>
        <authorList>
            <person name="Wiegand S."/>
            <person name="Jogler M."/>
            <person name="Boedeker C."/>
            <person name="Pinto D."/>
            <person name="Vollmers J."/>
            <person name="Rivas-Marin E."/>
            <person name="Kohn T."/>
            <person name="Peeters S.H."/>
            <person name="Heuer A."/>
            <person name="Rast P."/>
            <person name="Oberbeckmann S."/>
            <person name="Bunk B."/>
            <person name="Jeske O."/>
            <person name="Meyerdierks A."/>
            <person name="Storesund J.E."/>
            <person name="Kallscheuer N."/>
            <person name="Luecker S."/>
            <person name="Lage O.M."/>
            <person name="Pohl T."/>
            <person name="Merkel B.J."/>
            <person name="Hornburger P."/>
            <person name="Mueller R.-W."/>
            <person name="Bruemmer F."/>
            <person name="Labrenz M."/>
            <person name="Spormann A.M."/>
            <person name="Op den Camp H."/>
            <person name="Overmann J."/>
            <person name="Amann R."/>
            <person name="Jetten M.S.M."/>
            <person name="Mascher T."/>
            <person name="Medema M.H."/>
            <person name="Devos D.P."/>
            <person name="Kaster A.-K."/>
            <person name="Ovreas L."/>
            <person name="Rohde M."/>
            <person name="Galperin M.Y."/>
            <person name="Jogler C."/>
        </authorList>
    </citation>
    <scope>NUCLEOTIDE SEQUENCE [LARGE SCALE GENOMIC DNA]</scope>
    <source>
        <strain evidence="7 8">Poly24</strain>
    </source>
</reference>
<evidence type="ECO:0000256" key="5">
    <source>
        <dbReference type="SAM" id="Phobius"/>
    </source>
</evidence>
<evidence type="ECO:0000256" key="4">
    <source>
        <dbReference type="ARBA" id="ARBA00023136"/>
    </source>
</evidence>
<keyword evidence="7" id="KW-0436">Ligase</keyword>
<comment type="subcellular location">
    <subcellularLocation>
        <location evidence="1">Membrane</location>
        <topology evidence="1">Multi-pass membrane protein</topology>
    </subcellularLocation>
</comment>
<feature type="transmembrane region" description="Helical" evidence="5">
    <location>
        <begin position="187"/>
        <end position="204"/>
    </location>
</feature>
<feature type="transmembrane region" description="Helical" evidence="5">
    <location>
        <begin position="340"/>
        <end position="365"/>
    </location>
</feature>
<feature type="domain" description="O-antigen ligase-related" evidence="6">
    <location>
        <begin position="215"/>
        <end position="356"/>
    </location>
</feature>
<gene>
    <name evidence="7" type="ORF">Poly24_10880</name>
</gene>
<dbReference type="GO" id="GO:0016874">
    <property type="term" value="F:ligase activity"/>
    <property type="evidence" value="ECO:0007669"/>
    <property type="project" value="UniProtKB-KW"/>
</dbReference>
<protein>
    <submittedName>
        <fullName evidence="7">O-Antigen ligase</fullName>
    </submittedName>
</protein>
<dbReference type="EMBL" id="CP036348">
    <property type="protein sequence ID" value="QDV67393.1"/>
    <property type="molecule type" value="Genomic_DNA"/>
</dbReference>
<evidence type="ECO:0000256" key="3">
    <source>
        <dbReference type="ARBA" id="ARBA00022989"/>
    </source>
</evidence>
<sequence>MATVASPRFHEHERPAAVSHSNWLVSSLVGCLVYAIVFINAADFRGDTGEEFSVHWQIYFRLMICAICGGTGLLLISKSYRAFVTFPGFLITLLIAWIGVTLPFSVDRSYSIAAYISLGAVTMLLPAAMQILGGYRYLLVVATGLMTFLVGSWIAYLVFPEIGIFKEQITRTEVLERMGGLGHPNELGLYSAFTTVLFAVLGYGRRLSWLIVIPAMLLGVVTLVACFSRTSMGITVVGLLVVYRKELFTQQTVIAALLLAIVLIPPVFVVAGTGGFDWVIGDTLEKLSKSGSADELTTATGRTEIWAYAIGRIADQPLHGYGYMTARFVMEKYSYHCHNIVLNMCLNTGVIGGMVLLSMVLYFVYAIYHDPRYEIDGLVAVILAGGLIDGMLFAAVPSASILIWFSALLWRQLDMQFDPPQPEAD</sequence>
<dbReference type="Proteomes" id="UP000315082">
    <property type="component" value="Chromosome"/>
</dbReference>